<dbReference type="OrthoDB" id="9781031at2"/>
<reference evidence="4" key="1">
    <citation type="journal article" date="2019" name="J. Bacteriol.">
        <title>A Mutagenic Screen Identifies a TonB-Dependent Receptor Required for the Lanthanide Metal Switch in the Type I Methanotroph 'Methylotuvimicrobium buryatense' 5GB1C.</title>
        <authorList>
            <person name="Groom J.D."/>
            <person name="Ford S.M."/>
            <person name="Pesesky M.W."/>
            <person name="Lidstrom M.E."/>
        </authorList>
    </citation>
    <scope>NUCLEOTIDE SEQUENCE [LARGE SCALE GENOMIC DNA]</scope>
    <source>
        <strain evidence="4">5GB1C</strain>
    </source>
</reference>
<dbReference type="AlphaFoldDB" id="A0A4P9UTH5"/>
<protein>
    <submittedName>
        <fullName evidence="2">ISAzo13 family transposase</fullName>
    </submittedName>
</protein>
<reference evidence="2 4" key="2">
    <citation type="submission" date="2019-01" db="EMBL/GenBank/DDBJ databases">
        <title>A mutagenic screen identifies a TonB-dependent receptor required for the lanthanide metal switch in the Type I methanotroph Methylotuvimicrobium buryatense 5GB1C.</title>
        <authorList>
            <person name="Groom J.D."/>
            <person name="Ford S.M."/>
            <person name="Pesesky M.W."/>
            <person name="Lidstrom M.E."/>
        </authorList>
    </citation>
    <scope>NUCLEOTIDE SEQUENCE [LARGE SCALE GENOMIC DNA]</scope>
    <source>
        <strain evidence="2 4">5GB1C</strain>
    </source>
</reference>
<keyword evidence="4" id="KW-1185">Reference proteome</keyword>
<sequence length="392" mass="44822">MQEVFDRLSEKDKRLYAGVEALKFPYGGISYIAQLFSCSRNTIRRGINELKEKAIIPKKRDRKAGGGRKQTIKKHTDINDAFLSILKEHTAGDPMDETKKWTNLTCAKMACLLAEKGFKVSRNIVRKLLKKNDYVKRKALKKKAAGGHVNRNAQFENISQLRALYTAAGNPVISVDTKKKELIGNLFRDGKIYTTQTVEVYDHDFPSLAEGVAVPHTLYDTERNEAYVNIGTSRDTSEFSCDSIRHWWYTYGNLYYPLATSILLLMDGGGSNSSRHYIFKQDLQALVAEIGIEIRIAHYPPYTSKWNPIEHRVFPHITRELSGMILISHVFMKELIEKTTTKAGLKVFACIFNKVYETGRKVVEGFKESMRIVFDKHLRQWNYVAIPEAVNL</sequence>
<dbReference type="InterPro" id="IPR011518">
    <property type="entry name" value="Transposase_36"/>
</dbReference>
<dbReference type="Pfam" id="PF07592">
    <property type="entry name" value="DDE_Tnp_ISAZ013"/>
    <property type="match status" value="1"/>
</dbReference>
<evidence type="ECO:0000313" key="3">
    <source>
        <dbReference type="EMBL" id="QCW84945.1"/>
    </source>
</evidence>
<dbReference type="KEGG" id="mbur:EQU24_17675"/>
<dbReference type="KEGG" id="mbur:EQU24_08835"/>
<evidence type="ECO:0000313" key="1">
    <source>
        <dbReference type="EMBL" id="QCW82335.1"/>
    </source>
</evidence>
<proteinExistence type="predicted"/>
<accession>A0A4P9UTH5</accession>
<dbReference type="STRING" id="675511.GCA_000341735_01261"/>
<name>A0A4P9UTH5_METBY</name>
<dbReference type="EMBL" id="CP035467">
    <property type="protein sequence ID" value="QCW84899.1"/>
    <property type="molecule type" value="Genomic_DNA"/>
</dbReference>
<gene>
    <name evidence="1" type="ORF">EQU24_08835</name>
    <name evidence="2" type="ORF">EQU24_17675</name>
    <name evidence="3" type="ORF">EQU24_20220</name>
</gene>
<evidence type="ECO:0000313" key="4">
    <source>
        <dbReference type="Proteomes" id="UP000305881"/>
    </source>
</evidence>
<dbReference type="KEGG" id="mbur:EQU24_20220"/>
<evidence type="ECO:0000313" key="2">
    <source>
        <dbReference type="EMBL" id="QCW84899.1"/>
    </source>
</evidence>
<organism evidence="2 4">
    <name type="scientific">Methylotuvimicrobium buryatense</name>
    <name type="common">Methylomicrobium buryatense</name>
    <dbReference type="NCBI Taxonomy" id="95641"/>
    <lineage>
        <taxon>Bacteria</taxon>
        <taxon>Pseudomonadati</taxon>
        <taxon>Pseudomonadota</taxon>
        <taxon>Gammaproteobacteria</taxon>
        <taxon>Methylococcales</taxon>
        <taxon>Methylococcaceae</taxon>
        <taxon>Methylotuvimicrobium</taxon>
    </lineage>
</organism>
<dbReference type="EMBL" id="CP035467">
    <property type="protein sequence ID" value="QCW82335.1"/>
    <property type="molecule type" value="Genomic_DNA"/>
</dbReference>
<dbReference type="Proteomes" id="UP000305881">
    <property type="component" value="Chromosome"/>
</dbReference>
<dbReference type="NCBIfam" id="NF033519">
    <property type="entry name" value="transpos_ISAzo13"/>
    <property type="match status" value="1"/>
</dbReference>
<dbReference type="EMBL" id="CP035467">
    <property type="protein sequence ID" value="QCW84945.1"/>
    <property type="molecule type" value="Genomic_DNA"/>
</dbReference>
<dbReference type="RefSeq" id="WP_138767139.1">
    <property type="nucleotide sequence ID" value="NZ_CP035467.1"/>
</dbReference>